<feature type="region of interest" description="Disordered" evidence="4">
    <location>
        <begin position="606"/>
        <end position="897"/>
    </location>
</feature>
<feature type="compositionally biased region" description="Low complexity" evidence="4">
    <location>
        <begin position="691"/>
        <end position="706"/>
    </location>
</feature>
<feature type="compositionally biased region" description="Gly residues" evidence="4">
    <location>
        <begin position="582"/>
        <end position="593"/>
    </location>
</feature>
<feature type="compositionally biased region" description="Low complexity" evidence="4">
    <location>
        <begin position="527"/>
        <end position="536"/>
    </location>
</feature>
<feature type="compositionally biased region" description="Basic and acidic residues" evidence="4">
    <location>
        <begin position="707"/>
        <end position="736"/>
    </location>
</feature>
<feature type="compositionally biased region" description="Polar residues" evidence="4">
    <location>
        <begin position="408"/>
        <end position="422"/>
    </location>
</feature>
<reference evidence="7" key="1">
    <citation type="submission" date="2025-08" db="UniProtKB">
        <authorList>
            <consortium name="RefSeq"/>
        </authorList>
    </citation>
    <scope>IDENTIFICATION</scope>
</reference>
<feature type="region of interest" description="Disordered" evidence="4">
    <location>
        <begin position="1261"/>
        <end position="1287"/>
    </location>
</feature>
<dbReference type="GeneID" id="105896922"/>
<dbReference type="GO" id="GO:0016579">
    <property type="term" value="P:protein deubiquitination"/>
    <property type="evidence" value="ECO:0007669"/>
    <property type="project" value="InterPro"/>
</dbReference>
<feature type="compositionally biased region" description="Polar residues" evidence="4">
    <location>
        <begin position="857"/>
        <end position="872"/>
    </location>
</feature>
<feature type="compositionally biased region" description="Basic and acidic residues" evidence="4">
    <location>
        <begin position="651"/>
        <end position="664"/>
    </location>
</feature>
<dbReference type="RefSeq" id="XP_042566073.1">
    <property type="nucleotide sequence ID" value="XM_042710139.1"/>
</dbReference>
<dbReference type="CDD" id="cd02257">
    <property type="entry name" value="Peptidase_C19"/>
    <property type="match status" value="1"/>
</dbReference>
<dbReference type="Proteomes" id="UP000515152">
    <property type="component" value="Chromosome 16"/>
</dbReference>
<dbReference type="FunFam" id="3.90.70.10:FF:000041">
    <property type="entry name" value="Inactive ubiquitin carboxyl-terminal hydrolase 53"/>
    <property type="match status" value="1"/>
</dbReference>
<evidence type="ECO:0000256" key="1">
    <source>
        <dbReference type="ARBA" id="ARBA00009085"/>
    </source>
</evidence>
<feature type="domain" description="USP" evidence="5">
    <location>
        <begin position="30"/>
        <end position="351"/>
    </location>
</feature>
<keyword evidence="6" id="KW-1185">Reference proteome</keyword>
<feature type="compositionally biased region" description="Basic residues" evidence="4">
    <location>
        <begin position="1261"/>
        <end position="1280"/>
    </location>
</feature>
<evidence type="ECO:0000313" key="7">
    <source>
        <dbReference type="RefSeq" id="XP_042566073.1"/>
    </source>
</evidence>
<accession>A0A8M1KUC4</accession>
<dbReference type="OrthoDB" id="205782at2759"/>
<dbReference type="CTD" id="100535699"/>
<dbReference type="PANTHER" id="PTHR22975">
    <property type="entry name" value="UBIQUITIN SPECIFIC PROTEINASE"/>
    <property type="match status" value="1"/>
</dbReference>
<feature type="compositionally biased region" description="Gly residues" evidence="4">
    <location>
        <begin position="485"/>
        <end position="513"/>
    </location>
</feature>
<sequence length="1287" mass="140241">MSWKRNYFASGSGLQGMFIPRTMTSIAPSKGLSNEPGQNSCFLNSALQVLWHLDIFRRSFRQLTTHKCMEDSCIFCALKSIFAQFQFSSEKVLPSDALRSALAKTFQDKQRFQLGIMDDAAECFENLLMRIHFHISDETKEDICTAKHCIPHQKFAMTLFEQCVCNSCGATSDPLPFIQMVHYISTTSLCNQAVRMLECREKPTPDMFGELLRNASTMGDLRSCPGNCGEMLRIRRVLMNSPEIISIGLVWDSDHSDLAEDVIHSLGTCLRLGDLFYRVTDDRAKQSELYLVGMVCYYGKHYSTFFFQTKIRKWMYFDDAHVKEIGPKWKDVVARCIKGHYQPLLLLYADPRGTPVASQDAPPQLDLQHSSKGYDSEDSGREPSISSDTRTDSSTDSCSYRPSRSPHDSLTSHFSSDSQGTVVCSPDSPAGSQHSVETEGEVLLKEQPSPVSTPRPSSRGRPQQDYPDAGTLLMHGRPPSCASSGLGGCGSSEGGSGCGGGGTQGSVGSLGRGRGQERDVWEDESTSSESKSSSSTGGRCYRPAWRPRREALNIDSIFTRDGTGRRWQQPLSALPGSPPLGESGGVGGGGGCGAGVVEAAACDGEMERLRAPPPPRLIQRMESGYESSERNSNSPVSMDMPLHEAAGANTHRCDPLVRPRDALNKRSLTFGPSWRSVPKSKSSGAILQELPSPSWARAPAPAGPAEGRSELDELQEEVARRARQQEIQRQREKAREAAQAFNPKPSKFMDLDELQHQASLRLPMHEANTDSRSVSAASRLQGCMQRSGGQLEVARPPEQSRPHGPHSEQPGPLQVLLTKTPHQLWDTNQDAALALPSLSLPQSPSSTNQTPSFSQSHASVTSLASTQQSPNSRAMPGSNCDWPRSAEEAGPREDERWEGVRLSDILQASGVSVRPLRKHLAISLPSLPLDAWSLLGRVEQHSQGVTGSDGLPLPLPLQLPASAQPPALPPPPAAAAAAAAAHTPSPGDVEEKRGRREEVQGREGENHLRLPLWHPLSSASQRSPSLSRISPSSPTPTRPTCHWSSWSLDCPNAVVAPYKTPPDSTWDPCSPAHETSPSLSSRTQGGTSRPDPWSSAPDQGAGMHSAPVRRTCSGADLEPVEQELSELDSLYQASLMAQGSPATAPAVAGARAVPSAARKLMIGRGRSRTPTAEIERSAYGPPGCPRPPTCVNNSAWGLELEQRAEQEGECDGDQMRRFTRSLSGTVIGPHHTRLALSRSFKLPEDHHVFCKSLSLAHFNHIPHHHDPHHHHHHHHHHHRLPPPSPPP</sequence>
<keyword evidence="3 7" id="KW-0378">Hydrolase</keyword>
<dbReference type="InterPro" id="IPR001394">
    <property type="entry name" value="Peptidase_C19_UCH"/>
</dbReference>
<comment type="similarity">
    <text evidence="1">Belongs to the peptidase C19 family.</text>
</comment>
<feature type="region of interest" description="Disordered" evidence="4">
    <location>
        <begin position="560"/>
        <end position="593"/>
    </location>
</feature>
<feature type="compositionally biased region" description="Low complexity" evidence="4">
    <location>
        <begin position="384"/>
        <end position="399"/>
    </location>
</feature>
<feature type="region of interest" description="Disordered" evidence="4">
    <location>
        <begin position="355"/>
        <end position="546"/>
    </location>
</feature>
<feature type="compositionally biased region" description="Basic and acidic residues" evidence="4">
    <location>
        <begin position="884"/>
        <end position="897"/>
    </location>
</feature>
<evidence type="ECO:0000256" key="4">
    <source>
        <dbReference type="SAM" id="MobiDB-lite"/>
    </source>
</evidence>
<feature type="region of interest" description="Disordered" evidence="4">
    <location>
        <begin position="942"/>
        <end position="1041"/>
    </location>
</feature>
<dbReference type="InterPro" id="IPR028889">
    <property type="entry name" value="USP"/>
</dbReference>
<dbReference type="Pfam" id="PF00443">
    <property type="entry name" value="UCH"/>
    <property type="match status" value="1"/>
</dbReference>
<feature type="compositionally biased region" description="Basic and acidic residues" evidence="4">
    <location>
        <begin position="989"/>
        <end position="1008"/>
    </location>
</feature>
<dbReference type="GO" id="GO:0004843">
    <property type="term" value="F:cysteine-type deubiquitinase activity"/>
    <property type="evidence" value="ECO:0007669"/>
    <property type="project" value="InterPro"/>
</dbReference>
<feature type="region of interest" description="Disordered" evidence="4">
    <location>
        <begin position="1061"/>
        <end position="1109"/>
    </location>
</feature>
<organism evidence="6 7">
    <name type="scientific">Clupea harengus</name>
    <name type="common">Atlantic herring</name>
    <dbReference type="NCBI Taxonomy" id="7950"/>
    <lineage>
        <taxon>Eukaryota</taxon>
        <taxon>Metazoa</taxon>
        <taxon>Chordata</taxon>
        <taxon>Craniata</taxon>
        <taxon>Vertebrata</taxon>
        <taxon>Euteleostomi</taxon>
        <taxon>Actinopterygii</taxon>
        <taxon>Neopterygii</taxon>
        <taxon>Teleostei</taxon>
        <taxon>Clupei</taxon>
        <taxon>Clupeiformes</taxon>
        <taxon>Clupeoidei</taxon>
        <taxon>Clupeidae</taxon>
        <taxon>Clupea</taxon>
    </lineage>
</organism>
<dbReference type="InterPro" id="IPR052398">
    <property type="entry name" value="Ubiquitin_hydrolase_53/54"/>
</dbReference>
<name>A0A8M1KUC4_CLUHA</name>
<feature type="compositionally biased region" description="Low complexity" evidence="4">
    <location>
        <begin position="571"/>
        <end position="581"/>
    </location>
</feature>
<gene>
    <name evidence="7" type="primary">usp54b</name>
</gene>
<protein>
    <submittedName>
        <fullName evidence="7">Inactive ubiquitin carboxyl-terminal hydrolase 54</fullName>
    </submittedName>
</protein>
<dbReference type="PANTHER" id="PTHR22975:SF5">
    <property type="entry name" value="INACTIVE UBIQUITIN CARBOXYL-TERMINAL HYDROLASE 54"/>
    <property type="match status" value="1"/>
</dbReference>
<feature type="compositionally biased region" description="Low complexity" evidence="4">
    <location>
        <begin position="447"/>
        <end position="464"/>
    </location>
</feature>
<feature type="compositionally biased region" description="Low complexity" evidence="4">
    <location>
        <begin position="956"/>
        <end position="965"/>
    </location>
</feature>
<keyword evidence="2" id="KW-0833">Ubl conjugation pathway</keyword>
<evidence type="ECO:0000256" key="2">
    <source>
        <dbReference type="ARBA" id="ARBA00022786"/>
    </source>
</evidence>
<dbReference type="PROSITE" id="PS50235">
    <property type="entry name" value="USP_3"/>
    <property type="match status" value="1"/>
</dbReference>
<feature type="compositionally biased region" description="Low complexity" evidence="4">
    <location>
        <begin position="1015"/>
        <end position="1032"/>
    </location>
</feature>
<feature type="compositionally biased region" description="Polar residues" evidence="4">
    <location>
        <begin position="1073"/>
        <end position="1087"/>
    </location>
</feature>
<evidence type="ECO:0000259" key="5">
    <source>
        <dbReference type="PROSITE" id="PS50235"/>
    </source>
</evidence>
<feature type="compositionally biased region" description="Basic and acidic residues" evidence="4">
    <location>
        <begin position="372"/>
        <end position="381"/>
    </location>
</feature>
<evidence type="ECO:0000313" key="6">
    <source>
        <dbReference type="Proteomes" id="UP000515152"/>
    </source>
</evidence>
<proteinExistence type="inferred from homology"/>
<dbReference type="KEGG" id="char:105896922"/>
<feature type="compositionally biased region" description="Low complexity" evidence="4">
    <location>
        <begin position="831"/>
        <end position="856"/>
    </location>
</feature>
<evidence type="ECO:0000256" key="3">
    <source>
        <dbReference type="ARBA" id="ARBA00022801"/>
    </source>
</evidence>